<dbReference type="GO" id="GO:0034993">
    <property type="term" value="C:meiotic nuclear membrane microtubule tethering complex"/>
    <property type="evidence" value="ECO:0007669"/>
    <property type="project" value="TreeGrafter"/>
</dbReference>
<name>A0A2G5U984_9PELO</name>
<dbReference type="InterPro" id="IPR045119">
    <property type="entry name" value="SUN1-5"/>
</dbReference>
<sequence length="362" mass="41575">MQIEKKNMLPTTHSGNPKKNEFEMEQPIKKTKLWYQWINDCIRQYMIPEIFYFICLILILYRLQTLSNQNDRVLEIVNSMKSQFGNMERKLESLVTKKSNHDVRPLDNTGNLEQSIADVLKSMKSPTQDSTNNVQSMIPETKQSTFKTVQNETFRFNAADFLKGASVDIAHSSSSSLNPIIGYDQTNLVLLDRPHPPADKAWCTNDENPVLTVNLAKYIKPTSVSYQHSKWNGTIPNGAPKTYDVVACLDFYCEKWEPLVTNCKYIQYESNEAEQMCNISSHRDVPSIGKVQFRFREKYGDTKTTCVNLVRVYGETKTPVKIEEKQLKSEEICTDLRWRTKTVLYSMTIIAAPSVPNVAKNV</sequence>
<keyword evidence="4" id="KW-0472">Membrane</keyword>
<keyword evidence="2" id="KW-0812">Transmembrane</keyword>
<evidence type="ECO:0000313" key="7">
    <source>
        <dbReference type="EMBL" id="PIC35826.1"/>
    </source>
</evidence>
<evidence type="ECO:0000256" key="4">
    <source>
        <dbReference type="ARBA" id="ARBA00023136"/>
    </source>
</evidence>
<feature type="region of interest" description="Disordered" evidence="5">
    <location>
        <begin position="1"/>
        <end position="22"/>
    </location>
</feature>
<dbReference type="STRING" id="1611254.A0A2G5U984"/>
<dbReference type="PROSITE" id="PS51469">
    <property type="entry name" value="SUN"/>
    <property type="match status" value="1"/>
</dbReference>
<dbReference type="EMBL" id="PDUG01000004">
    <property type="protein sequence ID" value="PIC35826.1"/>
    <property type="molecule type" value="Genomic_DNA"/>
</dbReference>
<organism evidence="7 8">
    <name type="scientific">Caenorhabditis nigoni</name>
    <dbReference type="NCBI Taxonomy" id="1611254"/>
    <lineage>
        <taxon>Eukaryota</taxon>
        <taxon>Metazoa</taxon>
        <taxon>Ecdysozoa</taxon>
        <taxon>Nematoda</taxon>
        <taxon>Chromadorea</taxon>
        <taxon>Rhabditida</taxon>
        <taxon>Rhabditina</taxon>
        <taxon>Rhabditomorpha</taxon>
        <taxon>Rhabditoidea</taxon>
        <taxon>Rhabditidae</taxon>
        <taxon>Peloderinae</taxon>
        <taxon>Caenorhabditis</taxon>
    </lineage>
</organism>
<evidence type="ECO:0000313" key="8">
    <source>
        <dbReference type="Proteomes" id="UP000230233"/>
    </source>
</evidence>
<evidence type="ECO:0000256" key="3">
    <source>
        <dbReference type="ARBA" id="ARBA00022989"/>
    </source>
</evidence>
<dbReference type="OrthoDB" id="342281at2759"/>
<dbReference type="FunFam" id="2.60.120.260:FF:000158">
    <property type="entry name" value="Protein CBG16940"/>
    <property type="match status" value="1"/>
</dbReference>
<evidence type="ECO:0000256" key="1">
    <source>
        <dbReference type="ARBA" id="ARBA00004370"/>
    </source>
</evidence>
<evidence type="ECO:0000256" key="2">
    <source>
        <dbReference type="ARBA" id="ARBA00022692"/>
    </source>
</evidence>
<reference evidence="8" key="1">
    <citation type="submission" date="2017-10" db="EMBL/GenBank/DDBJ databases">
        <title>Rapid genome shrinkage in a self-fertile nematode reveals novel sperm competition proteins.</title>
        <authorList>
            <person name="Yin D."/>
            <person name="Schwarz E.M."/>
            <person name="Thomas C.G."/>
            <person name="Felde R.L."/>
            <person name="Korf I.F."/>
            <person name="Cutter A.D."/>
            <person name="Schartner C.M."/>
            <person name="Ralston E.J."/>
            <person name="Meyer B.J."/>
            <person name="Haag E.S."/>
        </authorList>
    </citation>
    <scope>NUCLEOTIDE SEQUENCE [LARGE SCALE GENOMIC DNA]</scope>
    <source>
        <strain evidence="8">JU1422</strain>
    </source>
</reference>
<dbReference type="GO" id="GO:0043495">
    <property type="term" value="F:protein-membrane adaptor activity"/>
    <property type="evidence" value="ECO:0007669"/>
    <property type="project" value="TreeGrafter"/>
</dbReference>
<dbReference type="Pfam" id="PF07738">
    <property type="entry name" value="Sad1_UNC"/>
    <property type="match status" value="1"/>
</dbReference>
<dbReference type="AlphaFoldDB" id="A0A2G5U984"/>
<comment type="caution">
    <text evidence="7">The sequence shown here is derived from an EMBL/GenBank/DDBJ whole genome shotgun (WGS) entry which is preliminary data.</text>
</comment>
<dbReference type="PANTHER" id="PTHR12911:SF2">
    <property type="entry name" value="SUN DOMAIN-CONTAINING PROTEIN 1"/>
    <property type="match status" value="1"/>
</dbReference>
<dbReference type="Gene3D" id="2.60.120.260">
    <property type="entry name" value="Galactose-binding domain-like"/>
    <property type="match status" value="1"/>
</dbReference>
<feature type="domain" description="SUN" evidence="6">
    <location>
        <begin position="142"/>
        <end position="317"/>
    </location>
</feature>
<keyword evidence="8" id="KW-1185">Reference proteome</keyword>
<accession>A0A2G5U984</accession>
<dbReference type="InterPro" id="IPR012919">
    <property type="entry name" value="SUN_dom"/>
</dbReference>
<keyword evidence="3" id="KW-1133">Transmembrane helix</keyword>
<evidence type="ECO:0000259" key="6">
    <source>
        <dbReference type="PROSITE" id="PS51469"/>
    </source>
</evidence>
<dbReference type="Proteomes" id="UP000230233">
    <property type="component" value="Chromosome IV"/>
</dbReference>
<protein>
    <recommendedName>
        <fullName evidence="6">SUN domain-containing protein</fullName>
    </recommendedName>
</protein>
<gene>
    <name evidence="7" type="primary">Cnig_chr_IV.g15056</name>
    <name evidence="7" type="ORF">B9Z55_015056</name>
</gene>
<evidence type="ECO:0000256" key="5">
    <source>
        <dbReference type="SAM" id="MobiDB-lite"/>
    </source>
</evidence>
<dbReference type="PANTHER" id="PTHR12911">
    <property type="entry name" value="SAD1/UNC-84-LIKE PROTEIN-RELATED"/>
    <property type="match status" value="1"/>
</dbReference>
<proteinExistence type="predicted"/>
<comment type="subcellular location">
    <subcellularLocation>
        <location evidence="1">Membrane</location>
    </subcellularLocation>
</comment>